<evidence type="ECO:0000313" key="3">
    <source>
        <dbReference type="Proteomes" id="UP000838821"/>
    </source>
</evidence>
<accession>A0ABN8H3Y1</accession>
<dbReference type="Proteomes" id="UP000838821">
    <property type="component" value="Unassembled WGS sequence"/>
</dbReference>
<dbReference type="PANTHER" id="PTHR42686">
    <property type="entry name" value="GH17980P-RELATED"/>
    <property type="match status" value="1"/>
</dbReference>
<evidence type="ECO:0000313" key="2">
    <source>
        <dbReference type="EMBL" id="CAH1226798.1"/>
    </source>
</evidence>
<dbReference type="Gene3D" id="3.20.20.100">
    <property type="entry name" value="NADP-dependent oxidoreductase domain"/>
    <property type="match status" value="1"/>
</dbReference>
<dbReference type="EMBL" id="CAKMMW010000027">
    <property type="protein sequence ID" value="CAH1226798.1"/>
    <property type="molecule type" value="Genomic_DNA"/>
</dbReference>
<gene>
    <name evidence="2" type="ORF">PAECIP111891_06000</name>
</gene>
<dbReference type="SUPFAM" id="SSF51430">
    <property type="entry name" value="NAD(P)-linked oxidoreductase"/>
    <property type="match status" value="1"/>
</dbReference>
<sequence>MKRLQTDYIDILYLHDIEFAPFHEVLEGAFPALDELKESGKIRYFGVSGLPMSVLRRHWLTRK</sequence>
<organism evidence="2 3">
    <name type="scientific">Paenibacillus allorhizoplanae</name>
    <dbReference type="NCBI Taxonomy" id="2905648"/>
    <lineage>
        <taxon>Bacteria</taxon>
        <taxon>Bacillati</taxon>
        <taxon>Bacillota</taxon>
        <taxon>Bacilli</taxon>
        <taxon>Bacillales</taxon>
        <taxon>Paenibacillaceae</taxon>
        <taxon>Paenibacillus</taxon>
    </lineage>
</organism>
<dbReference type="PANTHER" id="PTHR42686:SF1">
    <property type="entry name" value="GH17980P-RELATED"/>
    <property type="match status" value="1"/>
</dbReference>
<comment type="caution">
    <text evidence="2">The sequence shown here is derived from an EMBL/GenBank/DDBJ whole genome shotgun (WGS) entry which is preliminary data.</text>
</comment>
<name>A0ABN8H3Y1_9BACL</name>
<dbReference type="InterPro" id="IPR036812">
    <property type="entry name" value="NAD(P)_OxRdtase_dom_sf"/>
</dbReference>
<reference evidence="2" key="1">
    <citation type="submission" date="2022-01" db="EMBL/GenBank/DDBJ databases">
        <authorList>
            <person name="Criscuolo A."/>
        </authorList>
    </citation>
    <scope>NUCLEOTIDE SEQUENCE</scope>
    <source>
        <strain evidence="2">CIP111891</strain>
    </source>
</reference>
<proteinExistence type="predicted"/>
<evidence type="ECO:0000259" key="1">
    <source>
        <dbReference type="Pfam" id="PF00248"/>
    </source>
</evidence>
<keyword evidence="3" id="KW-1185">Reference proteome</keyword>
<dbReference type="InterPro" id="IPR023210">
    <property type="entry name" value="NADP_OxRdtase_dom"/>
</dbReference>
<dbReference type="Pfam" id="PF00248">
    <property type="entry name" value="Aldo_ket_red"/>
    <property type="match status" value="1"/>
</dbReference>
<protein>
    <recommendedName>
        <fullName evidence="1">NADP-dependent oxidoreductase domain-containing protein</fullName>
    </recommendedName>
</protein>
<dbReference type="InterPro" id="IPR020471">
    <property type="entry name" value="AKR"/>
</dbReference>
<feature type="domain" description="NADP-dependent oxidoreductase" evidence="1">
    <location>
        <begin position="2"/>
        <end position="58"/>
    </location>
</feature>